<keyword evidence="3" id="KW-1185">Reference proteome</keyword>
<evidence type="ECO:0000313" key="3">
    <source>
        <dbReference type="Proteomes" id="UP000005426"/>
    </source>
</evidence>
<dbReference type="InterPro" id="IPR025332">
    <property type="entry name" value="DUF4238"/>
</dbReference>
<gene>
    <name evidence="2" type="ORF">TRIATDRAFT_188779</name>
</gene>
<reference evidence="2 3" key="1">
    <citation type="journal article" date="2011" name="Genome Biol.">
        <title>Comparative genome sequence analysis underscores mycoparasitism as the ancestral life style of Trichoderma.</title>
        <authorList>
            <person name="Kubicek C.P."/>
            <person name="Herrera-Estrella A."/>
            <person name="Seidl-Seiboth V."/>
            <person name="Martinez D.A."/>
            <person name="Druzhinina I.S."/>
            <person name="Thon M."/>
            <person name="Zeilinger S."/>
            <person name="Casas-Flores S."/>
            <person name="Horwitz B.A."/>
            <person name="Mukherjee P.K."/>
            <person name="Mukherjee M."/>
            <person name="Kredics L."/>
            <person name="Alcaraz L.D."/>
            <person name="Aerts A."/>
            <person name="Antal Z."/>
            <person name="Atanasova L."/>
            <person name="Cervantes-Badillo M.G."/>
            <person name="Challacombe J."/>
            <person name="Chertkov O."/>
            <person name="McCluskey K."/>
            <person name="Coulpier F."/>
            <person name="Deshpande N."/>
            <person name="von Doehren H."/>
            <person name="Ebbole D.J."/>
            <person name="Esquivel-Naranjo E.U."/>
            <person name="Fekete E."/>
            <person name="Flipphi M."/>
            <person name="Glaser F."/>
            <person name="Gomez-Rodriguez E.Y."/>
            <person name="Gruber S."/>
            <person name="Han C."/>
            <person name="Henrissat B."/>
            <person name="Hermosa R."/>
            <person name="Hernandez-Onate M."/>
            <person name="Karaffa L."/>
            <person name="Kosti I."/>
            <person name="Le Crom S."/>
            <person name="Lindquist E."/>
            <person name="Lucas S."/>
            <person name="Luebeck M."/>
            <person name="Luebeck P.S."/>
            <person name="Margeot A."/>
            <person name="Metz B."/>
            <person name="Misra M."/>
            <person name="Nevalainen H."/>
            <person name="Omann M."/>
            <person name="Packer N."/>
            <person name="Perrone G."/>
            <person name="Uresti-Rivera E.E."/>
            <person name="Salamov A."/>
            <person name="Schmoll M."/>
            <person name="Seiboth B."/>
            <person name="Shapiro H."/>
            <person name="Sukno S."/>
            <person name="Tamayo-Ramos J.A."/>
            <person name="Tisch D."/>
            <person name="Wiest A."/>
            <person name="Wilkinson H.H."/>
            <person name="Zhang M."/>
            <person name="Coutinho P.M."/>
            <person name="Kenerley C.M."/>
            <person name="Monte E."/>
            <person name="Baker S.E."/>
            <person name="Grigoriev I.V."/>
        </authorList>
    </citation>
    <scope>NUCLEOTIDE SEQUENCE [LARGE SCALE GENOMIC DNA]</scope>
    <source>
        <strain evidence="3">ATCC 20476 / IMI 206040</strain>
    </source>
</reference>
<dbReference type="OrthoDB" id="5340163at2759"/>
<dbReference type="EMBL" id="ABDG02000015">
    <property type="protein sequence ID" value="EHK49776.1"/>
    <property type="molecule type" value="Genomic_DNA"/>
</dbReference>
<evidence type="ECO:0000256" key="1">
    <source>
        <dbReference type="SAM" id="MobiDB-lite"/>
    </source>
</evidence>
<feature type="region of interest" description="Disordered" evidence="1">
    <location>
        <begin position="23"/>
        <end position="43"/>
    </location>
</feature>
<dbReference type="HOGENOM" id="CLU_022619_1_0_1"/>
<dbReference type="eggNOG" id="ENOG502S5TP">
    <property type="taxonomic scope" value="Eukaryota"/>
</dbReference>
<evidence type="ECO:0000313" key="2">
    <source>
        <dbReference type="EMBL" id="EHK49776.1"/>
    </source>
</evidence>
<dbReference type="Proteomes" id="UP000005426">
    <property type="component" value="Unassembled WGS sequence"/>
</dbReference>
<dbReference type="STRING" id="452589.G9NHP1"/>
<comment type="caution">
    <text evidence="2">The sequence shown here is derived from an EMBL/GenBank/DDBJ whole genome shotgun (WGS) entry which is preliminary data.</text>
</comment>
<protein>
    <recommendedName>
        <fullName evidence="4">DUF4238 domain-containing protein</fullName>
    </recommendedName>
</protein>
<organism evidence="2 3">
    <name type="scientific">Hypocrea atroviridis (strain ATCC 20476 / IMI 206040)</name>
    <name type="common">Trichoderma atroviride</name>
    <dbReference type="NCBI Taxonomy" id="452589"/>
    <lineage>
        <taxon>Eukaryota</taxon>
        <taxon>Fungi</taxon>
        <taxon>Dikarya</taxon>
        <taxon>Ascomycota</taxon>
        <taxon>Pezizomycotina</taxon>
        <taxon>Sordariomycetes</taxon>
        <taxon>Hypocreomycetidae</taxon>
        <taxon>Hypocreales</taxon>
        <taxon>Hypocreaceae</taxon>
        <taxon>Trichoderma</taxon>
    </lineage>
</organism>
<dbReference type="AlphaFoldDB" id="G9NHP1"/>
<name>G9NHP1_HYPAI</name>
<proteinExistence type="predicted"/>
<accession>G9NHP1</accession>
<dbReference type="OMA" id="ACGLENM"/>
<evidence type="ECO:0008006" key="4">
    <source>
        <dbReference type="Google" id="ProtNLM"/>
    </source>
</evidence>
<sequence>MEAHKPEYQHFIPQFLLRNFSHKHAPTNKSKAGKPKKRDRKKMYPGEQAVNSLCLSDEFFLDECSVRRACGLENMYVDTAKPLEHQGHLEKKFGILENKASCIYRKIIKAYENGKPAILLKRTEKDVLRKFMFLLTYRGEQYHRKYNLDSIQDYDEGDKELLQFYMAKHGFTKPIDVWLQSLETIIDLDIDPEGCWKRRIRESIYLPIADWFIDHICDMYMAICTPVNHDEEFVLTDNCYNVSEGQTTAYYDKSTGKHMNLCPCFHKFAPISPKLMIVLRSNHLPEPLEDADPAVEQWRQLQRQLWIDCQFGTGTKSILEDLRIHKAMNGNIEIVNGRLTPKAGWNQRLGINDIFCFTIFKISTRHVRTINGLLIDHAFHGSKIIFNRKDVFLDLIEWYLTEPCEVGKNLIGKNTFKQLEYIKGLSDFMLREGREINPTMKIWPSEDRDLEQFQLQNIAGARFLEEMRYGKGGIGSGFIAVYKRLGITLLCL</sequence>
<dbReference type="Pfam" id="PF14022">
    <property type="entry name" value="DUF4238"/>
    <property type="match status" value="1"/>
</dbReference>